<comment type="caution">
    <text evidence="1">The sequence shown here is derived from an EMBL/GenBank/DDBJ whole genome shotgun (WGS) entry which is preliminary data.</text>
</comment>
<dbReference type="Gene3D" id="3.40.50.150">
    <property type="entry name" value="Vaccinia Virus protein VP39"/>
    <property type="match status" value="1"/>
</dbReference>
<organism evidence="1 2">
    <name type="scientific">Paenibacillus solani</name>
    <dbReference type="NCBI Taxonomy" id="1705565"/>
    <lineage>
        <taxon>Bacteria</taxon>
        <taxon>Bacillati</taxon>
        <taxon>Bacillota</taxon>
        <taxon>Bacilli</taxon>
        <taxon>Bacillales</taxon>
        <taxon>Paenibacillaceae</taxon>
        <taxon>Paenibacillus</taxon>
    </lineage>
</organism>
<dbReference type="AlphaFoldDB" id="A0A0M1NKN1"/>
<dbReference type="InterPro" id="IPR029063">
    <property type="entry name" value="SAM-dependent_MTases_sf"/>
</dbReference>
<sequence length="243" mass="27309">MEYIYESAQRSYEDFASGRVLYNAKGTTSFPVRLASEIVQRCFHILEEKGVEGPYTLYDPCCGGGYLLTVTGLLHGLRIRRVVGSDIDAEVLNIAGKNLSLLREEGLEQRAEQLKELLELYHKPSHEEALQSAVRFRELNRQSSVKEMECFQGDITDPHVSLNSCKGTHIVMTDLPYGDLVSWGGESKEPVQALLDALHPILDPARSVVAVISDKGQKLKHDQFKRVQHFKVGKRQVALFEPL</sequence>
<dbReference type="Pfam" id="PF11599">
    <property type="entry name" value="AviRa"/>
    <property type="match status" value="1"/>
</dbReference>
<reference evidence="2" key="1">
    <citation type="submission" date="2015-08" db="EMBL/GenBank/DDBJ databases">
        <title>Genome sequencing project for genomic taxonomy and phylogenomics of Bacillus-like bacteria.</title>
        <authorList>
            <person name="Liu B."/>
            <person name="Wang J."/>
            <person name="Zhu Y."/>
            <person name="Liu G."/>
            <person name="Chen Q."/>
            <person name="Chen Z."/>
            <person name="Lan J."/>
            <person name="Che J."/>
            <person name="Ge C."/>
            <person name="Shi H."/>
            <person name="Pan Z."/>
            <person name="Liu X."/>
        </authorList>
    </citation>
    <scope>NUCLEOTIDE SEQUENCE [LARGE SCALE GENOMIC DNA]</scope>
    <source>
        <strain evidence="2">FJAT-22460</strain>
    </source>
</reference>
<dbReference type="SUPFAM" id="SSF53335">
    <property type="entry name" value="S-adenosyl-L-methionine-dependent methyltransferases"/>
    <property type="match status" value="1"/>
</dbReference>
<evidence type="ECO:0000313" key="2">
    <source>
        <dbReference type="Proteomes" id="UP000036932"/>
    </source>
</evidence>
<gene>
    <name evidence="1" type="ORF">AM231_19755</name>
</gene>
<protein>
    <recommendedName>
        <fullName evidence="3">rRNA methyltransferase</fullName>
    </recommendedName>
</protein>
<dbReference type="EMBL" id="LIUT01000003">
    <property type="protein sequence ID" value="KOR82682.1"/>
    <property type="molecule type" value="Genomic_DNA"/>
</dbReference>
<dbReference type="Proteomes" id="UP000036932">
    <property type="component" value="Unassembled WGS sequence"/>
</dbReference>
<dbReference type="OrthoDB" id="3576210at2"/>
<dbReference type="PATRIC" id="fig|1705565.3.peg.5912"/>
<dbReference type="Gene3D" id="1.10.287.540">
    <property type="entry name" value="Helix hairpin bin"/>
    <property type="match status" value="1"/>
</dbReference>
<dbReference type="InterPro" id="IPR024268">
    <property type="entry name" value="AviRa"/>
</dbReference>
<proteinExistence type="predicted"/>
<name>A0A0M1NKN1_9BACL</name>
<evidence type="ECO:0000313" key="1">
    <source>
        <dbReference type="EMBL" id="KOR82682.1"/>
    </source>
</evidence>
<evidence type="ECO:0008006" key="3">
    <source>
        <dbReference type="Google" id="ProtNLM"/>
    </source>
</evidence>
<accession>A0A0M1NKN1</accession>
<keyword evidence="2" id="KW-1185">Reference proteome</keyword>